<dbReference type="InterPro" id="IPR036388">
    <property type="entry name" value="WH-like_DNA-bd_sf"/>
</dbReference>
<proteinExistence type="predicted"/>
<dbReference type="PANTHER" id="PTHR33154">
    <property type="entry name" value="TRANSCRIPTIONAL REGULATOR, ARSR FAMILY"/>
    <property type="match status" value="1"/>
</dbReference>
<dbReference type="GO" id="GO:0003700">
    <property type="term" value="F:DNA-binding transcription factor activity"/>
    <property type="evidence" value="ECO:0007669"/>
    <property type="project" value="InterPro"/>
</dbReference>
<dbReference type="PANTHER" id="PTHR33154:SF18">
    <property type="entry name" value="ARSENICAL RESISTANCE OPERON REPRESSOR"/>
    <property type="match status" value="1"/>
</dbReference>
<dbReference type="EMBL" id="BMFV01000004">
    <property type="protein sequence ID" value="GGH77265.1"/>
    <property type="molecule type" value="Genomic_DNA"/>
</dbReference>
<keyword evidence="2" id="KW-0238">DNA-binding</keyword>
<dbReference type="PRINTS" id="PR00778">
    <property type="entry name" value="HTHARSR"/>
</dbReference>
<dbReference type="PROSITE" id="PS50987">
    <property type="entry name" value="HTH_ARSR_2"/>
    <property type="match status" value="1"/>
</dbReference>
<dbReference type="CDD" id="cd00090">
    <property type="entry name" value="HTH_ARSR"/>
    <property type="match status" value="1"/>
</dbReference>
<dbReference type="SUPFAM" id="SSF46785">
    <property type="entry name" value="Winged helix' DNA-binding domain"/>
    <property type="match status" value="1"/>
</dbReference>
<dbReference type="RefSeq" id="WP_188496187.1">
    <property type="nucleotide sequence ID" value="NZ_BMFV01000004.1"/>
</dbReference>
<dbReference type="GO" id="GO:0003677">
    <property type="term" value="F:DNA binding"/>
    <property type="evidence" value="ECO:0007669"/>
    <property type="project" value="UniProtKB-KW"/>
</dbReference>
<accession>A0A8J3EKY2</accession>
<feature type="domain" description="HTH arsR-type" evidence="4">
    <location>
        <begin position="256"/>
        <end position="345"/>
    </location>
</feature>
<keyword evidence="1" id="KW-0805">Transcription regulation</keyword>
<evidence type="ECO:0000259" key="4">
    <source>
        <dbReference type="PROSITE" id="PS50987"/>
    </source>
</evidence>
<keyword evidence="3" id="KW-0804">Transcription</keyword>
<gene>
    <name evidence="5" type="ORF">GCM10007096_08910</name>
</gene>
<evidence type="ECO:0000256" key="1">
    <source>
        <dbReference type="ARBA" id="ARBA00023015"/>
    </source>
</evidence>
<sequence>MDIINTSVRQRETYQVKLSASLLWECALGIAAITNTQLLDTLEKPLSQVNKSLPGTLLRELDYVQKNNTWKTLLQLLHEKECMTLDSFTTYIDELPEIELRTIAIPFTGFHHEETRKEAAKGNDHALHTLKLITASNPFFPSYIEFISKVEIKELKRHLVHVMSEWHHTYLSSQEERLDNILKRDVASKKQMHGKLKPEAFVEWATGGVTYLPEPSVQNVLLIPQYIYRPWTLEADIAGTKVFYYPVTNESINPDDKYAPNYFLVQKHKALGDEVRLRMVKLLSEKARSLQDITSILGLGKSTVHHHLKILRSARLVDVENATYFLKMHAVAALSQELDHYLWDN</sequence>
<dbReference type="Gene3D" id="1.10.10.10">
    <property type="entry name" value="Winged helix-like DNA-binding domain superfamily/Winged helix DNA-binding domain"/>
    <property type="match status" value="1"/>
</dbReference>
<dbReference type="InterPro" id="IPR011991">
    <property type="entry name" value="ArsR-like_HTH"/>
</dbReference>
<comment type="caution">
    <text evidence="5">The sequence shown here is derived from an EMBL/GenBank/DDBJ whole genome shotgun (WGS) entry which is preliminary data.</text>
</comment>
<evidence type="ECO:0000256" key="3">
    <source>
        <dbReference type="ARBA" id="ARBA00023163"/>
    </source>
</evidence>
<dbReference type="Pfam" id="PF01022">
    <property type="entry name" value="HTH_5"/>
    <property type="match status" value="1"/>
</dbReference>
<evidence type="ECO:0000313" key="6">
    <source>
        <dbReference type="Proteomes" id="UP000656813"/>
    </source>
</evidence>
<protein>
    <submittedName>
        <fullName evidence="5">Transcriptional regulator</fullName>
    </submittedName>
</protein>
<reference evidence="5" key="1">
    <citation type="journal article" date="2014" name="Int. J. Syst. Evol. Microbiol.">
        <title>Complete genome sequence of Corynebacterium casei LMG S-19264T (=DSM 44701T), isolated from a smear-ripened cheese.</title>
        <authorList>
            <consortium name="US DOE Joint Genome Institute (JGI-PGF)"/>
            <person name="Walter F."/>
            <person name="Albersmeier A."/>
            <person name="Kalinowski J."/>
            <person name="Ruckert C."/>
        </authorList>
    </citation>
    <scope>NUCLEOTIDE SEQUENCE</scope>
    <source>
        <strain evidence="5">CGMCC 1.12777</strain>
    </source>
</reference>
<keyword evidence="6" id="KW-1185">Reference proteome</keyword>
<reference evidence="5" key="2">
    <citation type="submission" date="2020-09" db="EMBL/GenBank/DDBJ databases">
        <authorList>
            <person name="Sun Q."/>
            <person name="Zhou Y."/>
        </authorList>
    </citation>
    <scope>NUCLEOTIDE SEQUENCE</scope>
    <source>
        <strain evidence="5">CGMCC 1.12777</strain>
    </source>
</reference>
<dbReference type="InterPro" id="IPR001845">
    <property type="entry name" value="HTH_ArsR_DNA-bd_dom"/>
</dbReference>
<dbReference type="Proteomes" id="UP000656813">
    <property type="component" value="Unassembled WGS sequence"/>
</dbReference>
<dbReference type="InterPro" id="IPR051081">
    <property type="entry name" value="HTH_MetalResp_TranReg"/>
</dbReference>
<evidence type="ECO:0000256" key="2">
    <source>
        <dbReference type="ARBA" id="ARBA00023125"/>
    </source>
</evidence>
<dbReference type="InterPro" id="IPR036390">
    <property type="entry name" value="WH_DNA-bd_sf"/>
</dbReference>
<evidence type="ECO:0000313" key="5">
    <source>
        <dbReference type="EMBL" id="GGH77265.1"/>
    </source>
</evidence>
<organism evidence="5 6">
    <name type="scientific">Pullulanibacillus pueri</name>
    <dbReference type="NCBI Taxonomy" id="1437324"/>
    <lineage>
        <taxon>Bacteria</taxon>
        <taxon>Bacillati</taxon>
        <taxon>Bacillota</taxon>
        <taxon>Bacilli</taxon>
        <taxon>Bacillales</taxon>
        <taxon>Sporolactobacillaceae</taxon>
        <taxon>Pullulanibacillus</taxon>
    </lineage>
</organism>
<name>A0A8J3EKY2_9BACL</name>
<dbReference type="SMART" id="SM00418">
    <property type="entry name" value="HTH_ARSR"/>
    <property type="match status" value="1"/>
</dbReference>
<dbReference type="AlphaFoldDB" id="A0A8J3EKY2"/>